<evidence type="ECO:0000313" key="1">
    <source>
        <dbReference type="EMBL" id="TCS99206.1"/>
    </source>
</evidence>
<proteinExistence type="predicted"/>
<name>A0A4S3KXM7_9GAMM</name>
<dbReference type="EMBL" id="SMAF01000006">
    <property type="protein sequence ID" value="TCS99206.1"/>
    <property type="molecule type" value="Genomic_DNA"/>
</dbReference>
<reference evidence="1 2" key="1">
    <citation type="submission" date="2019-03" db="EMBL/GenBank/DDBJ databases">
        <title>Genomic Encyclopedia of Type Strains, Phase IV (KMG-IV): sequencing the most valuable type-strain genomes for metagenomic binning, comparative biology and taxonomic classification.</title>
        <authorList>
            <person name="Goeker M."/>
        </authorList>
    </citation>
    <scope>NUCLEOTIDE SEQUENCE [LARGE SCALE GENOMIC DNA]</scope>
    <source>
        <strain evidence="1 2">DSM 21944</strain>
    </source>
</reference>
<organism evidence="1 2">
    <name type="scientific">Pseudofulvimonas gallinarii</name>
    <dbReference type="NCBI Taxonomy" id="634155"/>
    <lineage>
        <taxon>Bacteria</taxon>
        <taxon>Pseudomonadati</taxon>
        <taxon>Pseudomonadota</taxon>
        <taxon>Gammaproteobacteria</taxon>
        <taxon>Lysobacterales</taxon>
        <taxon>Rhodanobacteraceae</taxon>
        <taxon>Pseudofulvimonas</taxon>
    </lineage>
</organism>
<dbReference type="Proteomes" id="UP000294599">
    <property type="component" value="Unassembled WGS sequence"/>
</dbReference>
<evidence type="ECO:0008006" key="3">
    <source>
        <dbReference type="Google" id="ProtNLM"/>
    </source>
</evidence>
<protein>
    <recommendedName>
        <fullName evidence="3">GGDEF domain-containing protein</fullName>
    </recommendedName>
</protein>
<evidence type="ECO:0000313" key="2">
    <source>
        <dbReference type="Proteomes" id="UP000294599"/>
    </source>
</evidence>
<keyword evidence="2" id="KW-1185">Reference proteome</keyword>
<dbReference type="AlphaFoldDB" id="A0A4S3KXM7"/>
<gene>
    <name evidence="1" type="ORF">EDC25_10644</name>
</gene>
<accession>A0A4S3KXM7</accession>
<comment type="caution">
    <text evidence="1">The sequence shown here is derived from an EMBL/GenBank/DDBJ whole genome shotgun (WGS) entry which is preliminary data.</text>
</comment>
<sequence length="75" mass="7719">MAAPSPGGRLDALLIHADIALYCAKSEGRNRVSPMATSTLLAQGTHRGVPILLLAVAAMAACHLRPARSAFASLP</sequence>
<dbReference type="SUPFAM" id="SSF55073">
    <property type="entry name" value="Nucleotide cyclase"/>
    <property type="match status" value="1"/>
</dbReference>
<dbReference type="InterPro" id="IPR029787">
    <property type="entry name" value="Nucleotide_cyclase"/>
</dbReference>